<evidence type="ECO:0000313" key="2">
    <source>
        <dbReference type="EMBL" id="MET3654607.1"/>
    </source>
</evidence>
<name>A0ABV2K0K9_9GAMM</name>
<keyword evidence="3" id="KW-1185">Reference proteome</keyword>
<protein>
    <recommendedName>
        <fullName evidence="4">TraB/GumN family protein</fullName>
    </recommendedName>
</protein>
<dbReference type="EMBL" id="JBEPMU010000007">
    <property type="protein sequence ID" value="MET3654607.1"/>
    <property type="molecule type" value="Genomic_DNA"/>
</dbReference>
<dbReference type="RefSeq" id="WP_354015955.1">
    <property type="nucleotide sequence ID" value="NZ_JBEPMU010000007.1"/>
</dbReference>
<evidence type="ECO:0008006" key="4">
    <source>
        <dbReference type="Google" id="ProtNLM"/>
    </source>
</evidence>
<reference evidence="2 3" key="1">
    <citation type="submission" date="2024-06" db="EMBL/GenBank/DDBJ databases">
        <title>Sorghum-associated microbial communities from plants grown in Nebraska, USA.</title>
        <authorList>
            <person name="Schachtman D."/>
        </authorList>
    </citation>
    <scope>NUCLEOTIDE SEQUENCE [LARGE SCALE GENOMIC DNA]</scope>
    <source>
        <strain evidence="2 3">1073</strain>
    </source>
</reference>
<organism evidence="2 3">
    <name type="scientific">Dyella japonica</name>
    <dbReference type="NCBI Taxonomy" id="231455"/>
    <lineage>
        <taxon>Bacteria</taxon>
        <taxon>Pseudomonadati</taxon>
        <taxon>Pseudomonadota</taxon>
        <taxon>Gammaproteobacteria</taxon>
        <taxon>Lysobacterales</taxon>
        <taxon>Rhodanobacteraceae</taxon>
        <taxon>Dyella</taxon>
    </lineage>
</organism>
<dbReference type="Proteomes" id="UP001549184">
    <property type="component" value="Unassembled WGS sequence"/>
</dbReference>
<feature type="chain" id="PRO_5047418692" description="TraB/GumN family protein" evidence="1">
    <location>
        <begin position="27"/>
        <end position="290"/>
    </location>
</feature>
<sequence>MNSSMRMAVNLLVLLIATSGAVRSYASDLSGQPAPDNYMGLKNSPKLSSVPYVWERTKGRKHIVVIGTYHLLDPRSSMYQRMAAIFERVRPQYILHESTAPDDLATETRDQAIRRGADLGFTVQLARQLGVPTESGDAPAREEMAELLARHSVSEVFVYLVATRLVGSYRDPDLREDAAEYPSFFSAQVVGNGVPVQKGWETWEGFLREYHRVTGHPLVAKTWDPQLLDPTVDMGRLNDVARTSDALRDRYLLASIRSSLQKYDRVIAVFGEAHVLALEPALEGVFENEH</sequence>
<keyword evidence="1" id="KW-0732">Signal</keyword>
<accession>A0ABV2K0K9</accession>
<gene>
    <name evidence="2" type="ORF">ABIC75_004355</name>
</gene>
<proteinExistence type="predicted"/>
<comment type="caution">
    <text evidence="2">The sequence shown here is derived from an EMBL/GenBank/DDBJ whole genome shotgun (WGS) entry which is preliminary data.</text>
</comment>
<evidence type="ECO:0000256" key="1">
    <source>
        <dbReference type="SAM" id="SignalP"/>
    </source>
</evidence>
<feature type="signal peptide" evidence="1">
    <location>
        <begin position="1"/>
        <end position="26"/>
    </location>
</feature>
<evidence type="ECO:0000313" key="3">
    <source>
        <dbReference type="Proteomes" id="UP001549184"/>
    </source>
</evidence>